<organism evidence="6 7">
    <name type="scientific">Novosphingobium barchaimii LL02</name>
    <dbReference type="NCBI Taxonomy" id="1114963"/>
    <lineage>
        <taxon>Bacteria</taxon>
        <taxon>Pseudomonadati</taxon>
        <taxon>Pseudomonadota</taxon>
        <taxon>Alphaproteobacteria</taxon>
        <taxon>Sphingomonadales</taxon>
        <taxon>Sphingomonadaceae</taxon>
        <taxon>Novosphingobium</taxon>
    </lineage>
</organism>
<name>A0A0J7XHH9_9SPHN</name>
<dbReference type="Pfam" id="PF03865">
    <property type="entry name" value="ShlB"/>
    <property type="match status" value="1"/>
</dbReference>
<dbReference type="InterPro" id="IPR005565">
    <property type="entry name" value="Hemolysn_activator_HlyB_C"/>
</dbReference>
<dbReference type="PATRIC" id="fig|1114963.3.peg.4633"/>
<keyword evidence="1" id="KW-0472">Membrane</keyword>
<dbReference type="Proteomes" id="UP000052268">
    <property type="component" value="Unassembled WGS sequence"/>
</dbReference>
<dbReference type="PANTHER" id="PTHR34597">
    <property type="entry name" value="SLR1661 PROTEIN"/>
    <property type="match status" value="1"/>
</dbReference>
<dbReference type="GO" id="GO:0046819">
    <property type="term" value="P:protein secretion by the type V secretion system"/>
    <property type="evidence" value="ECO:0007669"/>
    <property type="project" value="TreeGrafter"/>
</dbReference>
<gene>
    <name evidence="6" type="ORF">V474_04960</name>
</gene>
<dbReference type="Gene3D" id="2.40.160.50">
    <property type="entry name" value="membrane protein fhac: a member of the omp85/tpsb transporter family"/>
    <property type="match status" value="1"/>
</dbReference>
<dbReference type="GO" id="GO:0098046">
    <property type="term" value="C:type V protein secretion system complex"/>
    <property type="evidence" value="ECO:0007669"/>
    <property type="project" value="TreeGrafter"/>
</dbReference>
<comment type="caution">
    <text evidence="6">The sequence shown here is derived from an EMBL/GenBank/DDBJ whole genome shotgun (WGS) entry which is preliminary data.</text>
</comment>
<reference evidence="6 7" key="1">
    <citation type="journal article" date="2015" name="G3 (Bethesda)">
        <title>Insights into Ongoing Evolution of the Hexachlorocyclohexane Catabolic Pathway from Comparative Genomics of Ten Sphingomonadaceae Strains.</title>
        <authorList>
            <person name="Pearce S.L."/>
            <person name="Oakeshott J.G."/>
            <person name="Pandey G."/>
        </authorList>
    </citation>
    <scope>NUCLEOTIDE SEQUENCE [LARGE SCALE GENOMIC DNA]</scope>
    <source>
        <strain evidence="6 7">LL02</strain>
    </source>
</reference>
<accession>A0A0J7XHH9</accession>
<feature type="domain" description="Haemolysin activator HlyB C-terminal" evidence="4">
    <location>
        <begin position="235"/>
        <end position="502"/>
    </location>
</feature>
<dbReference type="Gene3D" id="3.10.20.310">
    <property type="entry name" value="membrane protein fhac"/>
    <property type="match status" value="1"/>
</dbReference>
<sequence length="568" mass="60731">MRATSDKRDRTAGAGRRDAFRRALLGMGALLVLTGANAFAQGNPPAISQSPTIDRDRLDRAGPAIPRTAPEIQLPSAPARVEAATTVQVALSQVRYEGATLSTETLDQATRPFVGSPLDRDMLQKIANAISGAYAKSDIAFYAVSIPAQSAAGGVLVVHVIEGRIVEYKLASESRSTPKRLIDAQVKRLMRETPTHKSTIERTLSLLRDIPGQTVQANLRTTTTPGELALDLDVKRKQVDVTLNLNNRGVVNVTSGAQAQLALSLNGLLREGDTTQLSGYIPFQPSRYQFYSASHATPIGSNGTTVGLSGAYVRTRTRDLGIKGEAKQMGIVVAHPLIRSYKRNLTLTASFDGTNSSNYYLDTAFGGFRTRALRLGANWSSIGDTSGYGVSLSLSQGFNAFGAREIEGYSKPSYRKANLQTTFVKQLSSSITAKATVRGQYSSDRLPTTERVVLGGEGAGLAFRDGFLTADKAATGGAELSWRMIGGKTDPRGLTVFAYADGALAHSHARPLYNLPGRNYSLASAGGGVRITPIRGWTGSAQIAIPVKKPFAGISEKPRFFFSVSRTL</sequence>
<protein>
    <submittedName>
        <fullName evidence="6">Peptidase S33</fullName>
    </submittedName>
</protein>
<keyword evidence="7" id="KW-1185">Reference proteome</keyword>
<dbReference type="EMBL" id="JACU01000013">
    <property type="protein sequence ID" value="KMS51109.1"/>
    <property type="molecule type" value="Genomic_DNA"/>
</dbReference>
<keyword evidence="3" id="KW-0998">Cell outer membrane</keyword>
<dbReference type="GO" id="GO:0008320">
    <property type="term" value="F:protein transmembrane transporter activity"/>
    <property type="evidence" value="ECO:0007669"/>
    <property type="project" value="TreeGrafter"/>
</dbReference>
<evidence type="ECO:0000259" key="4">
    <source>
        <dbReference type="Pfam" id="PF03865"/>
    </source>
</evidence>
<evidence type="ECO:0000256" key="2">
    <source>
        <dbReference type="ARBA" id="ARBA00022692"/>
    </source>
</evidence>
<dbReference type="InterPro" id="IPR051544">
    <property type="entry name" value="TPS_OM_transporter"/>
</dbReference>
<evidence type="ECO:0000259" key="5">
    <source>
        <dbReference type="Pfam" id="PF08479"/>
    </source>
</evidence>
<dbReference type="PANTHER" id="PTHR34597:SF6">
    <property type="entry name" value="BLR6126 PROTEIN"/>
    <property type="match status" value="1"/>
</dbReference>
<evidence type="ECO:0000256" key="3">
    <source>
        <dbReference type="ARBA" id="ARBA00023237"/>
    </source>
</evidence>
<feature type="domain" description="Polypeptide-transport-associated ShlB-type" evidence="5">
    <location>
        <begin position="90"/>
        <end position="163"/>
    </location>
</feature>
<proteinExistence type="predicted"/>
<evidence type="ECO:0000313" key="7">
    <source>
        <dbReference type="Proteomes" id="UP000052268"/>
    </source>
</evidence>
<keyword evidence="1" id="KW-1134">Transmembrane beta strand</keyword>
<evidence type="ECO:0000313" key="6">
    <source>
        <dbReference type="EMBL" id="KMS51109.1"/>
    </source>
</evidence>
<dbReference type="Pfam" id="PF08479">
    <property type="entry name" value="POTRA_2"/>
    <property type="match status" value="1"/>
</dbReference>
<evidence type="ECO:0000256" key="1">
    <source>
        <dbReference type="ARBA" id="ARBA00022452"/>
    </source>
</evidence>
<dbReference type="InterPro" id="IPR013686">
    <property type="entry name" value="Polypept-transport_assoc_ShlB"/>
</dbReference>
<dbReference type="AlphaFoldDB" id="A0A0J7XHH9"/>
<dbReference type="OrthoDB" id="7439045at2"/>
<keyword evidence="2" id="KW-0812">Transmembrane</keyword>